<reference evidence="3 4" key="1">
    <citation type="submission" date="2009-09" db="EMBL/GenBank/DDBJ databases">
        <authorList>
            <consortium name="US DOE Joint Genome Institute"/>
            <person name="Copeland A."/>
            <person name="Lucas S."/>
            <person name="Lapidus A."/>
            <person name="Barry K."/>
            <person name="Glavina del Rio T."/>
            <person name="Dalin E."/>
            <person name="Tice H."/>
            <person name="Pitluck S."/>
            <person name="Bruce D."/>
            <person name="Goodwin L."/>
            <person name="Land M."/>
            <person name="Whitaker R.J."/>
            <person name="Richardson P."/>
        </authorList>
    </citation>
    <scope>NUCLEOTIDE SEQUENCE [LARGE SCALE GENOMIC DNA]</scope>
    <source>
        <strain evidence="4">L.D.8.5 / Lassen #2</strain>
        <plasmid evidence="4">Plasmid pLD8501</plasmid>
    </source>
</reference>
<geneLocation type="plasmid" evidence="3 4">
    <name>pLD8501</name>
</geneLocation>
<dbReference type="AlphaFoldDB" id="D2PKA7"/>
<proteinExistence type="predicted"/>
<keyword evidence="1" id="KW-0863">Zinc-finger</keyword>
<dbReference type="GO" id="GO:0008270">
    <property type="term" value="F:zinc ion binding"/>
    <property type="evidence" value="ECO:0007669"/>
    <property type="project" value="UniProtKB-KW"/>
</dbReference>
<dbReference type="HOGENOM" id="CLU_157722_0_0_2"/>
<dbReference type="EMBL" id="CP001732">
    <property type="protein sequence ID" value="ADB88740.1"/>
    <property type="molecule type" value="Genomic_DNA"/>
</dbReference>
<protein>
    <submittedName>
        <fullName evidence="3">Zinc finger, SWIM domain protein</fullName>
    </submittedName>
</protein>
<accession>D2PKA7</accession>
<dbReference type="Pfam" id="PF04434">
    <property type="entry name" value="SWIM"/>
    <property type="match status" value="1"/>
</dbReference>
<evidence type="ECO:0000259" key="2">
    <source>
        <dbReference type="PROSITE" id="PS50966"/>
    </source>
</evidence>
<keyword evidence="1" id="KW-0479">Metal-binding</keyword>
<evidence type="ECO:0000313" key="3">
    <source>
        <dbReference type="EMBL" id="ADB88740.1"/>
    </source>
</evidence>
<dbReference type="PROSITE" id="PS50966">
    <property type="entry name" value="ZF_SWIM"/>
    <property type="match status" value="1"/>
</dbReference>
<gene>
    <name evidence="3" type="ORF">LD85_3150</name>
</gene>
<dbReference type="Proteomes" id="UP000001404">
    <property type="component" value="Plasmid pLD8501"/>
</dbReference>
<feature type="domain" description="SWIM-type" evidence="2">
    <location>
        <begin position="74"/>
        <end position="105"/>
    </location>
</feature>
<keyword evidence="1" id="KW-0862">Zinc</keyword>
<name>D2PKA7_SACI9</name>
<organism evidence="3 4">
    <name type="scientific">Saccharolobus islandicus (strain L.D.8.5 / Lassen #2)</name>
    <name type="common">Sulfolobus islandicus</name>
    <dbReference type="NCBI Taxonomy" id="425944"/>
    <lineage>
        <taxon>Archaea</taxon>
        <taxon>Thermoproteota</taxon>
        <taxon>Thermoprotei</taxon>
        <taxon>Sulfolobales</taxon>
        <taxon>Sulfolobaceae</taxon>
        <taxon>Saccharolobus</taxon>
    </lineage>
</organism>
<sequence length="132" mass="15265">MLIVSIFETEKFLNGYVYIVSRYKMISTQIPSKSYVKRLDVFYVLSEGVVVAGDVESKSRKGLLHYTRIVLDPVTMKITKASCDCEGFTFRGKCWHIETLKQLVVSDERVREEVMKAKEELMRIEEDIASWG</sequence>
<dbReference type="InterPro" id="IPR007527">
    <property type="entry name" value="Znf_SWIM"/>
</dbReference>
<evidence type="ECO:0000313" key="4">
    <source>
        <dbReference type="Proteomes" id="UP000001404"/>
    </source>
</evidence>
<dbReference type="KEGG" id="sii:LD85_3150"/>
<keyword evidence="3" id="KW-0614">Plasmid</keyword>
<reference evidence="4" key="2">
    <citation type="submission" date="2010-01" db="EMBL/GenBank/DDBJ databases">
        <title>Contemporary genome evolution in thermophilic Archaea.</title>
        <authorList>
            <consortium name="US DOE Joint Genome Institute"/>
            <person name="Reno M.L."/>
            <person name="Held N.L."/>
            <person name="Fields C.J."/>
            <person name="Burke P.V."/>
            <person name="Whitaker R.J."/>
        </authorList>
    </citation>
    <scope>NUCLEOTIDE SEQUENCE [LARGE SCALE GENOMIC DNA]</scope>
    <source>
        <strain evidence="4">L.D.8.5 / Lassen #2</strain>
        <plasmid evidence="4">Plasmid pLD8501</plasmid>
    </source>
</reference>
<evidence type="ECO:0000256" key="1">
    <source>
        <dbReference type="PROSITE-ProRule" id="PRU00325"/>
    </source>
</evidence>